<accession>A0A554LMU3</accession>
<dbReference type="InterPro" id="IPR029056">
    <property type="entry name" value="Ribokinase-like"/>
</dbReference>
<dbReference type="InterPro" id="IPR011611">
    <property type="entry name" value="PfkB_dom"/>
</dbReference>
<dbReference type="Gene3D" id="3.40.1190.20">
    <property type="match status" value="1"/>
</dbReference>
<dbReference type="SUPFAM" id="SSF53613">
    <property type="entry name" value="Ribokinase-like"/>
    <property type="match status" value="1"/>
</dbReference>
<evidence type="ECO:0000313" key="4">
    <source>
        <dbReference type="EMBL" id="TSC94182.1"/>
    </source>
</evidence>
<organism evidence="4 5">
    <name type="scientific">Candidatus Berkelbacteria bacterium Licking1014_85</name>
    <dbReference type="NCBI Taxonomy" id="2017148"/>
    <lineage>
        <taxon>Bacteria</taxon>
        <taxon>Candidatus Berkelbacteria</taxon>
    </lineage>
</organism>
<keyword evidence="2 4" id="KW-0418">Kinase</keyword>
<evidence type="ECO:0000256" key="1">
    <source>
        <dbReference type="ARBA" id="ARBA00022679"/>
    </source>
</evidence>
<evidence type="ECO:0000259" key="3">
    <source>
        <dbReference type="Pfam" id="PF00294"/>
    </source>
</evidence>
<gene>
    <name evidence="4" type="ORF">CEN91_3</name>
</gene>
<reference evidence="4 5" key="1">
    <citation type="submission" date="2017-07" db="EMBL/GenBank/DDBJ databases">
        <title>Mechanisms for carbon and nitrogen cycling indicate functional differentiation within the Candidate Phyla Radiation.</title>
        <authorList>
            <person name="Danczak R.E."/>
            <person name="Johnston M.D."/>
            <person name="Kenah C."/>
            <person name="Slattery M."/>
            <person name="Wrighton K.C."/>
            <person name="Wilkins M.J."/>
        </authorList>
    </citation>
    <scope>NUCLEOTIDE SEQUENCE [LARGE SCALE GENOMIC DNA]</scope>
    <source>
        <strain evidence="4">Licking1014_85</strain>
    </source>
</reference>
<protein>
    <submittedName>
        <fullName evidence="4">Putative Ribokinase</fullName>
    </submittedName>
</protein>
<name>A0A554LMU3_9BACT</name>
<keyword evidence="1" id="KW-0808">Transferase</keyword>
<evidence type="ECO:0000256" key="2">
    <source>
        <dbReference type="ARBA" id="ARBA00022777"/>
    </source>
</evidence>
<comment type="caution">
    <text evidence="4">The sequence shown here is derived from an EMBL/GenBank/DDBJ whole genome shotgun (WGS) entry which is preliminary data.</text>
</comment>
<dbReference type="EMBL" id="VMGI01000001">
    <property type="protein sequence ID" value="TSC94182.1"/>
    <property type="molecule type" value="Genomic_DNA"/>
</dbReference>
<dbReference type="GO" id="GO:0016301">
    <property type="term" value="F:kinase activity"/>
    <property type="evidence" value="ECO:0007669"/>
    <property type="project" value="UniProtKB-KW"/>
</dbReference>
<proteinExistence type="predicted"/>
<dbReference type="PANTHER" id="PTHR10584">
    <property type="entry name" value="SUGAR KINASE"/>
    <property type="match status" value="1"/>
</dbReference>
<dbReference type="Proteomes" id="UP000315589">
    <property type="component" value="Unassembled WGS sequence"/>
</dbReference>
<sequence length="327" mass="36726">MFDFFSIGDTTLDTFLKIESDYADLLTSKNGRQTKMCFNYGDKLPVKEIHDCVAGNSANAAVSASRLGLNSAIYTILGDDDVGHRALHKFEKEKVATDFVKLDKINRSNASFVLNYGLDRTILIYHEKRDYIFPKNVNSKAFYLTSMNHGWTTVIDDLVSNIKHNNSILFYQPGTFQLRSGARNSGKILSLTDTIFMNKEEAMEYLNKRKFISMKDLLYKLNILGPQTAVITDAQNGAYCYNENKYYYLGIDKSVKVKEKTGAGDAFSVGFATAKMLGKPIQECLSWGAVNSESVITSIGPQAGLVRRGFIGEMVRERERKIKAKEI</sequence>
<dbReference type="PANTHER" id="PTHR10584:SF166">
    <property type="entry name" value="RIBOKINASE"/>
    <property type="match status" value="1"/>
</dbReference>
<evidence type="ECO:0000313" key="5">
    <source>
        <dbReference type="Proteomes" id="UP000315589"/>
    </source>
</evidence>
<dbReference type="Pfam" id="PF00294">
    <property type="entry name" value="PfkB"/>
    <property type="match status" value="1"/>
</dbReference>
<feature type="domain" description="Carbohydrate kinase PfkB" evidence="3">
    <location>
        <begin position="41"/>
        <end position="304"/>
    </location>
</feature>
<dbReference type="AlphaFoldDB" id="A0A554LMU3"/>